<name>A0A5B7GUB6_PORTR</name>
<keyword evidence="3" id="KW-1185">Reference proteome</keyword>
<evidence type="ECO:0000313" key="2">
    <source>
        <dbReference type="EMBL" id="MPC62422.1"/>
    </source>
</evidence>
<dbReference type="Proteomes" id="UP000324222">
    <property type="component" value="Unassembled WGS sequence"/>
</dbReference>
<reference evidence="2 3" key="1">
    <citation type="submission" date="2019-05" db="EMBL/GenBank/DDBJ databases">
        <title>Another draft genome of Portunus trituberculatus and its Hox gene families provides insights of decapod evolution.</title>
        <authorList>
            <person name="Jeong J.-H."/>
            <person name="Song I."/>
            <person name="Kim S."/>
            <person name="Choi T."/>
            <person name="Kim D."/>
            <person name="Ryu S."/>
            <person name="Kim W."/>
        </authorList>
    </citation>
    <scope>NUCLEOTIDE SEQUENCE [LARGE SCALE GENOMIC DNA]</scope>
    <source>
        <tissue evidence="2">Muscle</tissue>
    </source>
</reference>
<dbReference type="EMBL" id="VSRR010019653">
    <property type="protein sequence ID" value="MPC62422.1"/>
    <property type="molecule type" value="Genomic_DNA"/>
</dbReference>
<accession>A0A5B7GUB6</accession>
<dbReference type="AlphaFoldDB" id="A0A5B7GUB6"/>
<comment type="caution">
    <text evidence="2">The sequence shown here is derived from an EMBL/GenBank/DDBJ whole genome shotgun (WGS) entry which is preliminary data.</text>
</comment>
<gene>
    <name evidence="2" type="ORF">E2C01_056507</name>
</gene>
<evidence type="ECO:0000256" key="1">
    <source>
        <dbReference type="SAM" id="MobiDB-lite"/>
    </source>
</evidence>
<feature type="region of interest" description="Disordered" evidence="1">
    <location>
        <begin position="1"/>
        <end position="62"/>
    </location>
</feature>
<organism evidence="2 3">
    <name type="scientific">Portunus trituberculatus</name>
    <name type="common">Swimming crab</name>
    <name type="synonym">Neptunus trituberculatus</name>
    <dbReference type="NCBI Taxonomy" id="210409"/>
    <lineage>
        <taxon>Eukaryota</taxon>
        <taxon>Metazoa</taxon>
        <taxon>Ecdysozoa</taxon>
        <taxon>Arthropoda</taxon>
        <taxon>Crustacea</taxon>
        <taxon>Multicrustacea</taxon>
        <taxon>Malacostraca</taxon>
        <taxon>Eumalacostraca</taxon>
        <taxon>Eucarida</taxon>
        <taxon>Decapoda</taxon>
        <taxon>Pleocyemata</taxon>
        <taxon>Brachyura</taxon>
        <taxon>Eubrachyura</taxon>
        <taxon>Portunoidea</taxon>
        <taxon>Portunidae</taxon>
        <taxon>Portuninae</taxon>
        <taxon>Portunus</taxon>
    </lineage>
</organism>
<evidence type="ECO:0000313" key="3">
    <source>
        <dbReference type="Proteomes" id="UP000324222"/>
    </source>
</evidence>
<protein>
    <submittedName>
        <fullName evidence="2">Uncharacterized protein</fullName>
    </submittedName>
</protein>
<proteinExistence type="predicted"/>
<feature type="compositionally biased region" description="Polar residues" evidence="1">
    <location>
        <begin position="10"/>
        <end position="23"/>
    </location>
</feature>
<feature type="compositionally biased region" description="Basic and acidic residues" evidence="1">
    <location>
        <begin position="40"/>
        <end position="55"/>
    </location>
</feature>
<sequence length="117" mass="13143">MGGLEKSIRDWSQQEMACRSQSARGRGMEGSISWEGRAPFQEDSKSVSHGKERKPQQLSPTSAWATPRSVLTCTAYVCLVTPSVLGIGLPETIEHFLFHCPRFHNYHTAPRSRTRIL</sequence>